<accession>A0ABT6DJ35</accession>
<dbReference type="EC" id="2.1.2.10" evidence="2 7"/>
<evidence type="ECO:0000256" key="5">
    <source>
        <dbReference type="ARBA" id="ARBA00031395"/>
    </source>
</evidence>
<proteinExistence type="inferred from homology"/>
<dbReference type="InterPro" id="IPR028896">
    <property type="entry name" value="GcvT/YgfZ/DmdA"/>
</dbReference>
<evidence type="ECO:0000256" key="3">
    <source>
        <dbReference type="ARBA" id="ARBA00022576"/>
    </source>
</evidence>
<evidence type="ECO:0000256" key="6">
    <source>
        <dbReference type="ARBA" id="ARBA00047665"/>
    </source>
</evidence>
<dbReference type="InterPro" id="IPR006223">
    <property type="entry name" value="GcvT"/>
</dbReference>
<dbReference type="Proteomes" id="UP001152321">
    <property type="component" value="Unassembled WGS sequence"/>
</dbReference>
<dbReference type="HAMAP" id="MF_00259">
    <property type="entry name" value="GcvT"/>
    <property type="match status" value="1"/>
</dbReference>
<reference evidence="10" key="1">
    <citation type="submission" date="2022-08" db="EMBL/GenBank/DDBJ databases">
        <title>Novel Bdellovibrio Species Isolated from Svalbard: Designation Bdellovibrio svalbardensis.</title>
        <authorList>
            <person name="Mitchell R.J."/>
            <person name="Choi S.Y."/>
        </authorList>
    </citation>
    <scope>NUCLEOTIDE SEQUENCE</scope>
    <source>
        <strain evidence="10">PAP01</strain>
    </source>
</reference>
<evidence type="ECO:0000313" key="11">
    <source>
        <dbReference type="Proteomes" id="UP001152321"/>
    </source>
</evidence>
<dbReference type="PANTHER" id="PTHR43757">
    <property type="entry name" value="AMINOMETHYLTRANSFERASE"/>
    <property type="match status" value="1"/>
</dbReference>
<feature type="domain" description="GCVT N-terminal" evidence="8">
    <location>
        <begin position="7"/>
        <end position="260"/>
    </location>
</feature>
<evidence type="ECO:0000256" key="4">
    <source>
        <dbReference type="ARBA" id="ARBA00022679"/>
    </source>
</evidence>
<dbReference type="Gene3D" id="4.10.1250.10">
    <property type="entry name" value="Aminomethyltransferase fragment"/>
    <property type="match status" value="1"/>
</dbReference>
<evidence type="ECO:0000259" key="8">
    <source>
        <dbReference type="Pfam" id="PF01571"/>
    </source>
</evidence>
<feature type="domain" description="Aminomethyltransferase C-terminal" evidence="9">
    <location>
        <begin position="282"/>
        <end position="358"/>
    </location>
</feature>
<dbReference type="SUPFAM" id="SSF101790">
    <property type="entry name" value="Aminomethyltransferase beta-barrel domain"/>
    <property type="match status" value="1"/>
</dbReference>
<evidence type="ECO:0000259" key="9">
    <source>
        <dbReference type="Pfam" id="PF08669"/>
    </source>
</evidence>
<dbReference type="Pfam" id="PF08669">
    <property type="entry name" value="GCV_T_C"/>
    <property type="match status" value="1"/>
</dbReference>
<evidence type="ECO:0000256" key="2">
    <source>
        <dbReference type="ARBA" id="ARBA00012616"/>
    </source>
</evidence>
<evidence type="ECO:0000256" key="7">
    <source>
        <dbReference type="HAMAP-Rule" id="MF_00259"/>
    </source>
</evidence>
<keyword evidence="4 7" id="KW-0808">Transferase</keyword>
<dbReference type="InterPro" id="IPR029043">
    <property type="entry name" value="GcvT/YgfZ_C"/>
</dbReference>
<comment type="caution">
    <text evidence="10">The sequence shown here is derived from an EMBL/GenBank/DDBJ whole genome shotgun (WGS) entry which is preliminary data.</text>
</comment>
<dbReference type="InterPro" id="IPR022903">
    <property type="entry name" value="GcvT_bac"/>
</dbReference>
<dbReference type="Gene3D" id="2.40.30.110">
    <property type="entry name" value="Aminomethyltransferase beta-barrel domains"/>
    <property type="match status" value="1"/>
</dbReference>
<dbReference type="RefSeq" id="WP_277578343.1">
    <property type="nucleotide sequence ID" value="NZ_JANRMI010000003.1"/>
</dbReference>
<dbReference type="InterPro" id="IPR013977">
    <property type="entry name" value="GcvT_C"/>
</dbReference>
<dbReference type="SUPFAM" id="SSF103025">
    <property type="entry name" value="Folate-binding domain"/>
    <property type="match status" value="1"/>
</dbReference>
<dbReference type="Gene3D" id="3.30.1360.120">
    <property type="entry name" value="Probable tRNA modification gtpase trme, domain 1"/>
    <property type="match status" value="1"/>
</dbReference>
<dbReference type="NCBIfam" id="NF001567">
    <property type="entry name" value="PRK00389.1"/>
    <property type="match status" value="1"/>
</dbReference>
<dbReference type="PANTHER" id="PTHR43757:SF2">
    <property type="entry name" value="AMINOMETHYLTRANSFERASE, MITOCHONDRIAL"/>
    <property type="match status" value="1"/>
</dbReference>
<dbReference type="GO" id="GO:0004047">
    <property type="term" value="F:aminomethyltransferase activity"/>
    <property type="evidence" value="ECO:0007669"/>
    <property type="project" value="UniProtKB-EC"/>
</dbReference>
<keyword evidence="11" id="KW-1185">Reference proteome</keyword>
<comment type="catalytic activity">
    <reaction evidence="6 7">
        <text>N(6)-[(R)-S(8)-aminomethyldihydrolipoyl]-L-lysyl-[protein] + (6S)-5,6,7,8-tetrahydrofolate = N(6)-[(R)-dihydrolipoyl]-L-lysyl-[protein] + (6R)-5,10-methylene-5,6,7,8-tetrahydrofolate + NH4(+)</text>
        <dbReference type="Rhea" id="RHEA:16945"/>
        <dbReference type="Rhea" id="RHEA-COMP:10475"/>
        <dbReference type="Rhea" id="RHEA-COMP:10492"/>
        <dbReference type="ChEBI" id="CHEBI:15636"/>
        <dbReference type="ChEBI" id="CHEBI:28938"/>
        <dbReference type="ChEBI" id="CHEBI:57453"/>
        <dbReference type="ChEBI" id="CHEBI:83100"/>
        <dbReference type="ChEBI" id="CHEBI:83143"/>
        <dbReference type="EC" id="2.1.2.10"/>
    </reaction>
</comment>
<comment type="function">
    <text evidence="7">The glycine cleavage system catalyzes the degradation of glycine.</text>
</comment>
<protein>
    <recommendedName>
        <fullName evidence="2 7">Aminomethyltransferase</fullName>
        <ecNumber evidence="2 7">2.1.2.10</ecNumber>
    </recommendedName>
    <alternativeName>
        <fullName evidence="5 7">Glycine cleavage system T protein</fullName>
    </alternativeName>
</protein>
<dbReference type="Pfam" id="PF01571">
    <property type="entry name" value="GCV_T"/>
    <property type="match status" value="1"/>
</dbReference>
<dbReference type="InterPro" id="IPR027266">
    <property type="entry name" value="TrmE/GcvT-like"/>
</dbReference>
<name>A0ABT6DJ35_9BACT</name>
<dbReference type="PIRSF" id="PIRSF006487">
    <property type="entry name" value="GcvT"/>
    <property type="match status" value="1"/>
</dbReference>
<dbReference type="Gene3D" id="3.30.70.1400">
    <property type="entry name" value="Aminomethyltransferase beta-barrel domains"/>
    <property type="match status" value="1"/>
</dbReference>
<dbReference type="InterPro" id="IPR006222">
    <property type="entry name" value="GCVT_N"/>
</dbReference>
<dbReference type="EMBL" id="JANRMI010000003">
    <property type="protein sequence ID" value="MDG0816865.1"/>
    <property type="molecule type" value="Genomic_DNA"/>
</dbReference>
<dbReference type="NCBIfam" id="TIGR00528">
    <property type="entry name" value="gcvT"/>
    <property type="match status" value="1"/>
</dbReference>
<sequence length="360" mass="39692">MKKTPLADTHVSLGARMVDFAGWYMPVQYTGLREEHDAVRNNVGLFDVSHMGEVRVKGPKALETLEWLTTNDVSKLNDGEAQYSLLPNEQGGLVDDIIVYCLSKNSDYLVCVNASNKDKDFAWMTKHNKGADITDESDRWAQIAIQGPKALELCDRVFSFKVSEMKSFTVKSGEFQNHKIMVATTGYTGEKGCEVFVDAAGAVALWNTLLEKGQDLGVKSIGLGARDTLRTEMKYSLYGHEIDDTTNPYAAGLGWVIKPAKKDFLNKAQIVGTKEAGLSQNLVGFKMLEKGIPRQGYSLFSFDNKEIGKVTSGTHSPTLDEPIGIAYIDVAFAKEGTEFLLDIRGRKVKAVVVKTPFVTK</sequence>
<gene>
    <name evidence="7 10" type="primary">gcvT</name>
    <name evidence="10" type="ORF">NWE73_10845</name>
</gene>
<evidence type="ECO:0000313" key="10">
    <source>
        <dbReference type="EMBL" id="MDG0816865.1"/>
    </source>
</evidence>
<comment type="subunit">
    <text evidence="7">The glycine cleavage system is composed of four proteins: P, T, L and H.</text>
</comment>
<comment type="similarity">
    <text evidence="1 7">Belongs to the GcvT family.</text>
</comment>
<organism evidence="10 11">
    <name type="scientific">Bdellovibrio svalbardensis</name>
    <dbReference type="NCBI Taxonomy" id="2972972"/>
    <lineage>
        <taxon>Bacteria</taxon>
        <taxon>Pseudomonadati</taxon>
        <taxon>Bdellovibrionota</taxon>
        <taxon>Bdellovibrionia</taxon>
        <taxon>Bdellovibrionales</taxon>
        <taxon>Pseudobdellovibrionaceae</taxon>
        <taxon>Bdellovibrio</taxon>
    </lineage>
</organism>
<evidence type="ECO:0000256" key="1">
    <source>
        <dbReference type="ARBA" id="ARBA00008609"/>
    </source>
</evidence>
<keyword evidence="3 7" id="KW-0032">Aminotransferase</keyword>